<proteinExistence type="predicted"/>
<evidence type="ECO:0000256" key="1">
    <source>
        <dbReference type="SAM" id="MobiDB-lite"/>
    </source>
</evidence>
<keyword evidence="4" id="KW-1185">Reference proteome</keyword>
<feature type="domain" description="HTH marR-type" evidence="2">
    <location>
        <begin position="13"/>
        <end position="56"/>
    </location>
</feature>
<dbReference type="EMBL" id="LDJJ01000051">
    <property type="protein sequence ID" value="KRG65815.1"/>
    <property type="molecule type" value="Genomic_DNA"/>
</dbReference>
<evidence type="ECO:0000313" key="4">
    <source>
        <dbReference type="Proteomes" id="UP000051863"/>
    </source>
</evidence>
<evidence type="ECO:0000259" key="2">
    <source>
        <dbReference type="Pfam" id="PF01047"/>
    </source>
</evidence>
<dbReference type="AlphaFoldDB" id="A0A0R0CIW3"/>
<dbReference type="SUPFAM" id="SSF46785">
    <property type="entry name" value="Winged helix' DNA-binding domain"/>
    <property type="match status" value="1"/>
</dbReference>
<dbReference type="PATRIC" id="fig|405446.3.peg.2688"/>
<feature type="region of interest" description="Disordered" evidence="1">
    <location>
        <begin position="51"/>
        <end position="74"/>
    </location>
</feature>
<dbReference type="RefSeq" id="WP_057629528.1">
    <property type="nucleotide sequence ID" value="NZ_LDJJ01000051.1"/>
</dbReference>
<dbReference type="InterPro" id="IPR036388">
    <property type="entry name" value="WH-like_DNA-bd_sf"/>
</dbReference>
<sequence>MRGRRLQVLQQLEQGEASADDISKTLDLDRATAAAVLSHLFKDGYVARRTLPQSGRGRPRNAYRVKLPGADNDE</sequence>
<reference evidence="3 4" key="1">
    <citation type="submission" date="2015-05" db="EMBL/GenBank/DDBJ databases">
        <title>Genome sequencing and analysis of members of genus Stenotrophomonas.</title>
        <authorList>
            <person name="Patil P.P."/>
            <person name="Midha S."/>
            <person name="Patil P.B."/>
        </authorList>
    </citation>
    <scope>NUCLEOTIDE SEQUENCE [LARGE SCALE GENOMIC DNA]</scope>
    <source>
        <strain evidence="3 4">DSM 18941</strain>
    </source>
</reference>
<dbReference type="GO" id="GO:0003700">
    <property type="term" value="F:DNA-binding transcription factor activity"/>
    <property type="evidence" value="ECO:0007669"/>
    <property type="project" value="InterPro"/>
</dbReference>
<dbReference type="Gene3D" id="1.10.10.10">
    <property type="entry name" value="Winged helix-like DNA-binding domain superfamily/Winged helix DNA-binding domain"/>
    <property type="match status" value="1"/>
</dbReference>
<organism evidence="3 4">
    <name type="scientific">Stenotrophomonas terrae</name>
    <dbReference type="NCBI Taxonomy" id="405446"/>
    <lineage>
        <taxon>Bacteria</taxon>
        <taxon>Pseudomonadati</taxon>
        <taxon>Pseudomonadota</taxon>
        <taxon>Gammaproteobacteria</taxon>
        <taxon>Lysobacterales</taxon>
        <taxon>Lysobacteraceae</taxon>
        <taxon>Stenotrophomonas</taxon>
    </lineage>
</organism>
<accession>A0A0R0CIW3</accession>
<name>A0A0R0CIW3_9GAMM</name>
<dbReference type="Proteomes" id="UP000051863">
    <property type="component" value="Unassembled WGS sequence"/>
</dbReference>
<comment type="caution">
    <text evidence="3">The sequence shown here is derived from an EMBL/GenBank/DDBJ whole genome shotgun (WGS) entry which is preliminary data.</text>
</comment>
<gene>
    <name evidence="3" type="ORF">ABB27_14700</name>
</gene>
<dbReference type="InterPro" id="IPR000835">
    <property type="entry name" value="HTH_MarR-typ"/>
</dbReference>
<dbReference type="Pfam" id="PF01047">
    <property type="entry name" value="MarR"/>
    <property type="match status" value="1"/>
</dbReference>
<evidence type="ECO:0000313" key="3">
    <source>
        <dbReference type="EMBL" id="KRG65815.1"/>
    </source>
</evidence>
<protein>
    <recommendedName>
        <fullName evidence="2">HTH marR-type domain-containing protein</fullName>
    </recommendedName>
</protein>
<dbReference type="InterPro" id="IPR036390">
    <property type="entry name" value="WH_DNA-bd_sf"/>
</dbReference>